<dbReference type="Pfam" id="PF01329">
    <property type="entry name" value="Pterin_4a"/>
    <property type="match status" value="1"/>
</dbReference>
<dbReference type="PANTHER" id="PTHR12599:SF0">
    <property type="entry name" value="PTERIN-4-ALPHA-CARBINOLAMINE DEHYDRATASE"/>
    <property type="match status" value="1"/>
</dbReference>
<gene>
    <name evidence="5" type="ORF">DPN68_12685</name>
</gene>
<proteinExistence type="inferred from homology"/>
<dbReference type="InterPro" id="IPR001533">
    <property type="entry name" value="Pterin_deHydtase"/>
</dbReference>
<dbReference type="PANTHER" id="PTHR12599">
    <property type="entry name" value="PTERIN-4-ALPHA-CARBINOLAMINE DEHYDRATASE"/>
    <property type="match status" value="1"/>
</dbReference>
<keyword evidence="6" id="KW-1185">Reference proteome</keyword>
<dbReference type="Proteomes" id="UP000253319">
    <property type="component" value="Unassembled WGS sequence"/>
</dbReference>
<evidence type="ECO:0000256" key="1">
    <source>
        <dbReference type="ARBA" id="ARBA00001554"/>
    </source>
</evidence>
<evidence type="ECO:0000256" key="3">
    <source>
        <dbReference type="ARBA" id="ARBA00023239"/>
    </source>
</evidence>
<name>A0A365NYN6_9FLAO</name>
<dbReference type="RefSeq" id="WP_113990013.1">
    <property type="nucleotide sequence ID" value="NZ_QLST01000024.1"/>
</dbReference>
<keyword evidence="3 4" id="KW-0456">Lyase</keyword>
<comment type="similarity">
    <text evidence="2 4">Belongs to the pterin-4-alpha-carbinolamine dehydratase family.</text>
</comment>
<dbReference type="OrthoDB" id="9794987at2"/>
<evidence type="ECO:0000256" key="2">
    <source>
        <dbReference type="ARBA" id="ARBA00006472"/>
    </source>
</evidence>
<dbReference type="GO" id="GO:0008124">
    <property type="term" value="F:4-alpha-hydroxytetrahydrobiopterin dehydratase activity"/>
    <property type="evidence" value="ECO:0007669"/>
    <property type="project" value="UniProtKB-UniRule"/>
</dbReference>
<evidence type="ECO:0000313" key="5">
    <source>
        <dbReference type="EMBL" id="RBA27327.1"/>
    </source>
</evidence>
<protein>
    <recommendedName>
        <fullName evidence="4">Putative pterin-4-alpha-carbinolamine dehydratase</fullName>
        <shortName evidence="4">PHS</shortName>
        <ecNumber evidence="4">4.2.1.96</ecNumber>
    </recommendedName>
    <alternativeName>
        <fullName evidence="4">4-alpha-hydroxy-tetrahydropterin dehydratase</fullName>
    </alternativeName>
    <alternativeName>
        <fullName evidence="4">Pterin carbinolamine dehydratase</fullName>
        <shortName evidence="4">PCD</shortName>
    </alternativeName>
</protein>
<reference evidence="5 6" key="1">
    <citation type="submission" date="2018-06" db="EMBL/GenBank/DDBJ databases">
        <title>Flavobacterium tibetense sp. nov., isolated from a wetland YonghuCo on Tibetan Plateau.</title>
        <authorList>
            <person name="Xing P."/>
            <person name="Phurbu D."/>
            <person name="Lu H."/>
        </authorList>
    </citation>
    <scope>NUCLEOTIDE SEQUENCE [LARGE SCALE GENOMIC DNA]</scope>
    <source>
        <strain evidence="5 6">YH5</strain>
    </source>
</reference>
<evidence type="ECO:0000256" key="4">
    <source>
        <dbReference type="HAMAP-Rule" id="MF_00434"/>
    </source>
</evidence>
<comment type="catalytic activity">
    <reaction evidence="1 4">
        <text>(4aS,6R)-4a-hydroxy-L-erythro-5,6,7,8-tetrahydrobiopterin = (6R)-L-erythro-6,7-dihydrobiopterin + H2O</text>
        <dbReference type="Rhea" id="RHEA:11920"/>
        <dbReference type="ChEBI" id="CHEBI:15377"/>
        <dbReference type="ChEBI" id="CHEBI:15642"/>
        <dbReference type="ChEBI" id="CHEBI:43120"/>
        <dbReference type="EC" id="4.2.1.96"/>
    </reaction>
</comment>
<dbReference type="GO" id="GO:0006729">
    <property type="term" value="P:tetrahydrobiopterin biosynthetic process"/>
    <property type="evidence" value="ECO:0007669"/>
    <property type="project" value="InterPro"/>
</dbReference>
<accession>A0A365NYN6</accession>
<organism evidence="5 6">
    <name type="scientific">Flavobacterium tibetense</name>
    <dbReference type="NCBI Taxonomy" id="2233533"/>
    <lineage>
        <taxon>Bacteria</taxon>
        <taxon>Pseudomonadati</taxon>
        <taxon>Bacteroidota</taxon>
        <taxon>Flavobacteriia</taxon>
        <taxon>Flavobacteriales</taxon>
        <taxon>Flavobacteriaceae</taxon>
        <taxon>Flavobacterium</taxon>
    </lineage>
</organism>
<dbReference type="EMBL" id="QLST01000024">
    <property type="protein sequence ID" value="RBA27327.1"/>
    <property type="molecule type" value="Genomic_DNA"/>
</dbReference>
<dbReference type="AlphaFoldDB" id="A0A365NYN6"/>
<dbReference type="HAMAP" id="MF_00434">
    <property type="entry name" value="Pterin_4_alpha"/>
    <property type="match status" value="1"/>
</dbReference>
<dbReference type="Gene3D" id="3.30.1360.20">
    <property type="entry name" value="Transcriptional coactivator/pterin dehydratase"/>
    <property type="match status" value="1"/>
</dbReference>
<dbReference type="NCBIfam" id="NF002017">
    <property type="entry name" value="PRK00823.1-2"/>
    <property type="match status" value="1"/>
</dbReference>
<sequence>MKKLNSQEIAVKLQDFPNWNFLNNGIEKHFIFDNFVKTMKVINAIAEVAEAQNHHPEWSNVYNKIHIRLTTHDCDGVSEKDFELAEAIEKIIVKHF</sequence>
<evidence type="ECO:0000313" key="6">
    <source>
        <dbReference type="Proteomes" id="UP000253319"/>
    </source>
</evidence>
<comment type="caution">
    <text evidence="5">The sequence shown here is derived from an EMBL/GenBank/DDBJ whole genome shotgun (WGS) entry which is preliminary data.</text>
</comment>
<dbReference type="InterPro" id="IPR036428">
    <property type="entry name" value="PCD_sf"/>
</dbReference>
<dbReference type="SUPFAM" id="SSF55248">
    <property type="entry name" value="PCD-like"/>
    <property type="match status" value="1"/>
</dbReference>
<dbReference type="EC" id="4.2.1.96" evidence="4"/>